<keyword evidence="2" id="KW-1185">Reference proteome</keyword>
<dbReference type="AlphaFoldDB" id="A0A8X6YTR0"/>
<name>A0A8X6YTR0_9ARAC</name>
<organism evidence="1 2">
    <name type="scientific">Trichonephila inaurata madagascariensis</name>
    <dbReference type="NCBI Taxonomy" id="2747483"/>
    <lineage>
        <taxon>Eukaryota</taxon>
        <taxon>Metazoa</taxon>
        <taxon>Ecdysozoa</taxon>
        <taxon>Arthropoda</taxon>
        <taxon>Chelicerata</taxon>
        <taxon>Arachnida</taxon>
        <taxon>Araneae</taxon>
        <taxon>Araneomorphae</taxon>
        <taxon>Entelegynae</taxon>
        <taxon>Araneoidea</taxon>
        <taxon>Nephilidae</taxon>
        <taxon>Trichonephila</taxon>
        <taxon>Trichonephila inaurata</taxon>
    </lineage>
</organism>
<sequence length="80" mass="8882">MGSGTPELNFAKGIIGCAHSNYSIDTKFVLGGIFCSSNDYSPFTSEVEQYIERIMYDNKEHIAQLYGISFFKPKGVTEST</sequence>
<dbReference type="EMBL" id="BMAV01021483">
    <property type="protein sequence ID" value="GFY75569.1"/>
    <property type="molecule type" value="Genomic_DNA"/>
</dbReference>
<dbReference type="Proteomes" id="UP000886998">
    <property type="component" value="Unassembled WGS sequence"/>
</dbReference>
<evidence type="ECO:0000313" key="2">
    <source>
        <dbReference type="Proteomes" id="UP000886998"/>
    </source>
</evidence>
<comment type="caution">
    <text evidence="1">The sequence shown here is derived from an EMBL/GenBank/DDBJ whole genome shotgun (WGS) entry which is preliminary data.</text>
</comment>
<dbReference type="OrthoDB" id="10407281at2759"/>
<evidence type="ECO:0000313" key="1">
    <source>
        <dbReference type="EMBL" id="GFY75569.1"/>
    </source>
</evidence>
<protein>
    <submittedName>
        <fullName evidence="1">Uncharacterized protein</fullName>
    </submittedName>
</protein>
<proteinExistence type="predicted"/>
<gene>
    <name evidence="1" type="ORF">TNIN_174531</name>
</gene>
<accession>A0A8X6YTR0</accession>
<reference evidence="1" key="1">
    <citation type="submission" date="2020-08" db="EMBL/GenBank/DDBJ databases">
        <title>Multicomponent nature underlies the extraordinary mechanical properties of spider dragline silk.</title>
        <authorList>
            <person name="Kono N."/>
            <person name="Nakamura H."/>
            <person name="Mori M."/>
            <person name="Yoshida Y."/>
            <person name="Ohtoshi R."/>
            <person name="Malay A.D."/>
            <person name="Moran D.A.P."/>
            <person name="Tomita M."/>
            <person name="Numata K."/>
            <person name="Arakawa K."/>
        </authorList>
    </citation>
    <scope>NUCLEOTIDE SEQUENCE</scope>
</reference>